<sequence>MPFEYLQQQYDQQLHLQKQQEDVRKPMDAQSDYKSRARRGLFAESSVGDTTNANEGQVPQESKVMLANLPFPPM</sequence>
<accession>A0A833W187</accession>
<feature type="compositionally biased region" description="Basic and acidic residues" evidence="1">
    <location>
        <begin position="18"/>
        <end position="35"/>
    </location>
</feature>
<comment type="caution">
    <text evidence="2">The sequence shown here is derived from an EMBL/GenBank/DDBJ whole genome shotgun (WGS) entry which is preliminary data.</text>
</comment>
<evidence type="ECO:0000313" key="3">
    <source>
        <dbReference type="Proteomes" id="UP000602510"/>
    </source>
</evidence>
<evidence type="ECO:0000313" key="2">
    <source>
        <dbReference type="EMBL" id="KAF4037999.1"/>
    </source>
</evidence>
<gene>
    <name evidence="2" type="ORF">GN244_ATG09771</name>
</gene>
<evidence type="ECO:0000256" key="1">
    <source>
        <dbReference type="SAM" id="MobiDB-lite"/>
    </source>
</evidence>
<dbReference type="AlphaFoldDB" id="A0A833W187"/>
<organism evidence="2 3">
    <name type="scientific">Phytophthora infestans</name>
    <name type="common">Potato late blight agent</name>
    <name type="synonym">Botrytis infestans</name>
    <dbReference type="NCBI Taxonomy" id="4787"/>
    <lineage>
        <taxon>Eukaryota</taxon>
        <taxon>Sar</taxon>
        <taxon>Stramenopiles</taxon>
        <taxon>Oomycota</taxon>
        <taxon>Peronosporomycetes</taxon>
        <taxon>Peronosporales</taxon>
        <taxon>Peronosporaceae</taxon>
        <taxon>Phytophthora</taxon>
    </lineage>
</organism>
<proteinExistence type="predicted"/>
<protein>
    <submittedName>
        <fullName evidence="2">Uncharacterized protein</fullName>
    </submittedName>
</protein>
<dbReference type="EMBL" id="WSZM01000219">
    <property type="protein sequence ID" value="KAF4037999.1"/>
    <property type="molecule type" value="Genomic_DNA"/>
</dbReference>
<keyword evidence="3" id="KW-1185">Reference proteome</keyword>
<reference evidence="2" key="1">
    <citation type="submission" date="2020-04" db="EMBL/GenBank/DDBJ databases">
        <title>Hybrid Assembly of Korean Phytophthora infestans isolates.</title>
        <authorList>
            <person name="Prokchorchik M."/>
            <person name="Lee Y."/>
            <person name="Seo J."/>
            <person name="Cho J.-H."/>
            <person name="Park Y.-E."/>
            <person name="Jang D.-C."/>
            <person name="Im J.-S."/>
            <person name="Choi J.-G."/>
            <person name="Park H.-J."/>
            <person name="Lee G.-B."/>
            <person name="Lee Y.-G."/>
            <person name="Hong S.-Y."/>
            <person name="Cho K."/>
            <person name="Sohn K.H."/>
        </authorList>
    </citation>
    <scope>NUCLEOTIDE SEQUENCE</scope>
    <source>
        <strain evidence="2">KR_1_A1</strain>
    </source>
</reference>
<name>A0A833W187_PHYIN</name>
<dbReference type="Proteomes" id="UP000602510">
    <property type="component" value="Unassembled WGS sequence"/>
</dbReference>
<feature type="region of interest" description="Disordered" evidence="1">
    <location>
        <begin position="12"/>
        <end position="39"/>
    </location>
</feature>